<organism evidence="1 2">
    <name type="scientific">Myroides guanonis</name>
    <dbReference type="NCBI Taxonomy" id="1150112"/>
    <lineage>
        <taxon>Bacteria</taxon>
        <taxon>Pseudomonadati</taxon>
        <taxon>Bacteroidota</taxon>
        <taxon>Flavobacteriia</taxon>
        <taxon>Flavobacteriales</taxon>
        <taxon>Flavobacteriaceae</taxon>
        <taxon>Myroides</taxon>
    </lineage>
</organism>
<proteinExistence type="predicted"/>
<sequence>MTFKKLLFFIGLFFISVNLFASIIVTNGLTHSYKVKGGTVQKGVISIQNTADVSQNVKLYQQDYKYNTSGASFYEDYGKNERSNLKWIRLNSNLVKIDAKSKTNVSYEITVPDNIIIGSTWSVIMVEPVDDIVPTNDKRGVQLKSVIRYSIQIITTNEEAGESLLKFDAVNLNNRDGKSLLDVAVSNQGSLFHYVEVSIELFDSENGKNMGVFKSDKMSLLPTNSKLFVIDLSSMPPGSYTASILANTTEDNVFGLNIELNLSNE</sequence>
<evidence type="ECO:0000313" key="1">
    <source>
        <dbReference type="EMBL" id="SFI80574.1"/>
    </source>
</evidence>
<protein>
    <recommendedName>
        <fullName evidence="3">DUF3324 domain-containing protein</fullName>
    </recommendedName>
</protein>
<dbReference type="Proteomes" id="UP000243887">
    <property type="component" value="Unassembled WGS sequence"/>
</dbReference>
<dbReference type="STRING" id="1150112.SAMN04487893_101206"/>
<reference evidence="2" key="1">
    <citation type="submission" date="2016-10" db="EMBL/GenBank/DDBJ databases">
        <authorList>
            <person name="Varghese N."/>
            <person name="Submissions S."/>
        </authorList>
    </citation>
    <scope>NUCLEOTIDE SEQUENCE [LARGE SCALE GENOMIC DNA]</scope>
    <source>
        <strain evidence="2">DSM 26542</strain>
    </source>
</reference>
<evidence type="ECO:0000313" key="2">
    <source>
        <dbReference type="Proteomes" id="UP000243887"/>
    </source>
</evidence>
<keyword evidence="2" id="KW-1185">Reference proteome</keyword>
<accession>A0A1I3L757</accession>
<dbReference type="EMBL" id="FORU01000001">
    <property type="protein sequence ID" value="SFI80574.1"/>
    <property type="molecule type" value="Genomic_DNA"/>
</dbReference>
<dbReference type="OrthoDB" id="1119204at2"/>
<dbReference type="RefSeq" id="WP_090677590.1">
    <property type="nucleotide sequence ID" value="NZ_FORU01000001.1"/>
</dbReference>
<name>A0A1I3L757_9FLAO</name>
<dbReference type="AlphaFoldDB" id="A0A1I3L757"/>
<gene>
    <name evidence="1" type="ORF">SAMN04487893_101206</name>
</gene>
<evidence type="ECO:0008006" key="3">
    <source>
        <dbReference type="Google" id="ProtNLM"/>
    </source>
</evidence>